<dbReference type="AlphaFoldDB" id="A0A1J5TK88"/>
<organism evidence="2">
    <name type="scientific">mine drainage metagenome</name>
    <dbReference type="NCBI Taxonomy" id="410659"/>
    <lineage>
        <taxon>unclassified sequences</taxon>
        <taxon>metagenomes</taxon>
        <taxon>ecological metagenomes</taxon>
    </lineage>
</organism>
<accession>A0A1J5TK88</accession>
<proteinExistence type="predicted"/>
<feature type="transmembrane region" description="Helical" evidence="1">
    <location>
        <begin position="37"/>
        <end position="56"/>
    </location>
</feature>
<gene>
    <name evidence="2" type="ORF">GALL_61370</name>
</gene>
<name>A0A1J5TK88_9ZZZZ</name>
<feature type="transmembrane region" description="Helical" evidence="1">
    <location>
        <begin position="6"/>
        <end position="30"/>
    </location>
</feature>
<feature type="transmembrane region" description="Helical" evidence="1">
    <location>
        <begin position="175"/>
        <end position="193"/>
    </location>
</feature>
<feature type="transmembrane region" description="Helical" evidence="1">
    <location>
        <begin position="68"/>
        <end position="91"/>
    </location>
</feature>
<keyword evidence="1" id="KW-1133">Transmembrane helix</keyword>
<comment type="caution">
    <text evidence="2">The sequence shown here is derived from an EMBL/GenBank/DDBJ whole genome shotgun (WGS) entry which is preliminary data.</text>
</comment>
<dbReference type="EMBL" id="MLJW01000017">
    <property type="protein sequence ID" value="OIR12438.1"/>
    <property type="molecule type" value="Genomic_DNA"/>
</dbReference>
<protein>
    <recommendedName>
        <fullName evidence="3">Cobalt transport protein</fullName>
    </recommendedName>
</protein>
<evidence type="ECO:0008006" key="3">
    <source>
        <dbReference type="Google" id="ProtNLM"/>
    </source>
</evidence>
<evidence type="ECO:0000256" key="1">
    <source>
        <dbReference type="SAM" id="Phobius"/>
    </source>
</evidence>
<evidence type="ECO:0000313" key="2">
    <source>
        <dbReference type="EMBL" id="OIR12438.1"/>
    </source>
</evidence>
<feature type="transmembrane region" description="Helical" evidence="1">
    <location>
        <begin position="98"/>
        <end position="116"/>
    </location>
</feature>
<sequence>MNLLSGQLLFGLLVLVCIAALMLEPLHFLILLKRMRLFFISIFIIYAFGTPGEYVWQPSLIFSPTFEGLNLGLMQIEKLVISLAALSLLIVTSAKENLIVGLYMLLSPLKFIGLSVERFAARLLLTFEYVEELAASKRHLFAFHQLDEIHAESESFQIDKVIVIQAQPFQWIDKLIMIFFAYITFSFIALKLIS</sequence>
<keyword evidence="1" id="KW-0472">Membrane</keyword>
<reference evidence="2" key="1">
    <citation type="submission" date="2016-10" db="EMBL/GenBank/DDBJ databases">
        <title>Sequence of Gallionella enrichment culture.</title>
        <authorList>
            <person name="Poehlein A."/>
            <person name="Muehling M."/>
            <person name="Daniel R."/>
        </authorList>
    </citation>
    <scope>NUCLEOTIDE SEQUENCE</scope>
</reference>
<keyword evidence="1" id="KW-0812">Transmembrane</keyword>